<protein>
    <submittedName>
        <fullName evidence="3">Protein pangolin</fullName>
    </submittedName>
</protein>
<evidence type="ECO:0000256" key="1">
    <source>
        <dbReference type="SAM" id="MobiDB-lite"/>
    </source>
</evidence>
<reference evidence="3" key="1">
    <citation type="submission" date="2017-02" db="UniProtKB">
        <authorList>
            <consortium name="WormBaseParasite"/>
        </authorList>
    </citation>
    <scope>IDENTIFICATION</scope>
</reference>
<dbReference type="Proteomes" id="UP000036681">
    <property type="component" value="Unplaced"/>
</dbReference>
<accession>A0A0M3I5B5</accession>
<keyword evidence="2" id="KW-1185">Reference proteome</keyword>
<name>A0A0M3I5B5_ASCLU</name>
<feature type="region of interest" description="Disordered" evidence="1">
    <location>
        <begin position="81"/>
        <end position="103"/>
    </location>
</feature>
<dbReference type="AlphaFoldDB" id="A0A0M3I5B5"/>
<organism evidence="2 3">
    <name type="scientific">Ascaris lumbricoides</name>
    <name type="common">Giant roundworm</name>
    <dbReference type="NCBI Taxonomy" id="6252"/>
    <lineage>
        <taxon>Eukaryota</taxon>
        <taxon>Metazoa</taxon>
        <taxon>Ecdysozoa</taxon>
        <taxon>Nematoda</taxon>
        <taxon>Chromadorea</taxon>
        <taxon>Rhabditida</taxon>
        <taxon>Spirurina</taxon>
        <taxon>Ascaridomorpha</taxon>
        <taxon>Ascaridoidea</taxon>
        <taxon>Ascarididae</taxon>
        <taxon>Ascaris</taxon>
    </lineage>
</organism>
<sequence length="103" mass="11437">MGNKSSSHVPSYPRDIHPYYLNPPHLPPGHPLCPGPPLGHPFLPPPFHQSMISLHHPNGTDSGYMTSPADTERWKAHVCPRPSDLRKCSQNASQKISSRRSSK</sequence>
<proteinExistence type="predicted"/>
<dbReference type="WBParaSite" id="ALUE_0001211101-mRNA-1">
    <property type="protein sequence ID" value="ALUE_0001211101-mRNA-1"/>
    <property type="gene ID" value="ALUE_0001211101"/>
</dbReference>
<evidence type="ECO:0000313" key="3">
    <source>
        <dbReference type="WBParaSite" id="ALUE_0001211101-mRNA-1"/>
    </source>
</evidence>
<evidence type="ECO:0000313" key="2">
    <source>
        <dbReference type="Proteomes" id="UP000036681"/>
    </source>
</evidence>